<dbReference type="Pfam" id="PF01661">
    <property type="entry name" value="Macro"/>
    <property type="match status" value="1"/>
</dbReference>
<evidence type="ECO:0000313" key="2">
    <source>
        <dbReference type="EMBL" id="PHU38505.1"/>
    </source>
</evidence>
<organism evidence="2 3">
    <name type="scientific">Agathobacter ruminis</name>
    <dbReference type="NCBI Taxonomy" id="1712665"/>
    <lineage>
        <taxon>Bacteria</taxon>
        <taxon>Bacillati</taxon>
        <taxon>Bacillota</taxon>
        <taxon>Clostridia</taxon>
        <taxon>Lachnospirales</taxon>
        <taxon>Lachnospiraceae</taxon>
        <taxon>Agathobacter</taxon>
    </lineage>
</organism>
<keyword evidence="3" id="KW-1185">Reference proteome</keyword>
<dbReference type="CDD" id="cd02908">
    <property type="entry name" value="Macro_OAADPr_deacetylase"/>
    <property type="match status" value="1"/>
</dbReference>
<evidence type="ECO:0000259" key="1">
    <source>
        <dbReference type="PROSITE" id="PS51154"/>
    </source>
</evidence>
<dbReference type="AlphaFoldDB" id="A0A2G3E5S8"/>
<gene>
    <name evidence="2" type="ORF">CSX02_02415</name>
</gene>
<dbReference type="PANTHER" id="PTHR11106">
    <property type="entry name" value="GANGLIOSIDE INDUCED DIFFERENTIATION ASSOCIATED PROTEIN 2-RELATED"/>
    <property type="match status" value="1"/>
</dbReference>
<reference evidence="2 3" key="2">
    <citation type="submission" date="2017-10" db="EMBL/GenBank/DDBJ databases">
        <authorList>
            <person name="Banno H."/>
            <person name="Chua N.-H."/>
        </authorList>
    </citation>
    <scope>NUCLEOTIDE SEQUENCE [LARGE SCALE GENOMIC DNA]</scope>
    <source>
        <strain evidence="2 3">JK623</strain>
    </source>
</reference>
<dbReference type="RefSeq" id="WP_099385499.1">
    <property type="nucleotide sequence ID" value="NZ_JANSWH010000033.1"/>
</dbReference>
<dbReference type="SMART" id="SM00506">
    <property type="entry name" value="A1pp"/>
    <property type="match status" value="1"/>
</dbReference>
<dbReference type="InterPro" id="IPR043472">
    <property type="entry name" value="Macro_dom-like"/>
</dbReference>
<accession>A0A2G3E5S8</accession>
<proteinExistence type="predicted"/>
<dbReference type="SUPFAM" id="SSF52949">
    <property type="entry name" value="Macro domain-like"/>
    <property type="match status" value="1"/>
</dbReference>
<dbReference type="Proteomes" id="UP000224563">
    <property type="component" value="Unassembled WGS sequence"/>
</dbReference>
<dbReference type="PROSITE" id="PS51154">
    <property type="entry name" value="MACRO"/>
    <property type="match status" value="1"/>
</dbReference>
<dbReference type="EMBL" id="PDYG01000007">
    <property type="protein sequence ID" value="PHU38505.1"/>
    <property type="molecule type" value="Genomic_DNA"/>
</dbReference>
<reference evidence="2 3" key="1">
    <citation type="submission" date="2017-10" db="EMBL/GenBank/DDBJ databases">
        <title>Resolving the taxonomy of Roseburia spp., Eubacterium rectale and Agathobacter spp. through phylogenomic analysis.</title>
        <authorList>
            <person name="Sheridan P.O."/>
            <person name="Walker A.W."/>
            <person name="Duncan S.H."/>
            <person name="Scott K.P."/>
            <person name="Toole P.W.O."/>
            <person name="Luis P."/>
            <person name="Flint H.J."/>
        </authorList>
    </citation>
    <scope>NUCLEOTIDE SEQUENCE [LARGE SCALE GENOMIC DNA]</scope>
    <source>
        <strain evidence="2 3">JK623</strain>
    </source>
</reference>
<protein>
    <recommendedName>
        <fullName evidence="1">Macro domain-containing protein</fullName>
    </recommendedName>
</protein>
<dbReference type="InterPro" id="IPR002589">
    <property type="entry name" value="Macro_dom"/>
</dbReference>
<dbReference type="Gene3D" id="3.40.220.10">
    <property type="entry name" value="Leucine Aminopeptidase, subunit E, domain 1"/>
    <property type="match status" value="1"/>
</dbReference>
<evidence type="ECO:0000313" key="3">
    <source>
        <dbReference type="Proteomes" id="UP000224563"/>
    </source>
</evidence>
<dbReference type="PANTHER" id="PTHR11106:SF27">
    <property type="entry name" value="MACRO DOMAIN-CONTAINING PROTEIN"/>
    <property type="match status" value="1"/>
</dbReference>
<sequence>MSKITIQKIGITKLDTDAVVNAANSGLWEGGGVCGYIFREAGAEDMTKACNKIGHCDVGSAVITQGFKLPAKHVIHAVGPRWTGGKQDEAKLLYSAYQKSLLLAKEHQLHSIGFPLISAGIFGYPLEEAWKIAIKSCRDFLESNPDYEIDIIFAVLDERIKAVGEEKLKEIKHSLI</sequence>
<feature type="domain" description="Macro" evidence="1">
    <location>
        <begin position="1"/>
        <end position="172"/>
    </location>
</feature>
<comment type="caution">
    <text evidence="2">The sequence shown here is derived from an EMBL/GenBank/DDBJ whole genome shotgun (WGS) entry which is preliminary data.</text>
</comment>
<name>A0A2G3E5S8_9FIRM</name>